<accession>C8X934</accession>
<evidence type="ECO:0000259" key="2">
    <source>
        <dbReference type="Pfam" id="PF01557"/>
    </source>
</evidence>
<dbReference type="STRING" id="479431.Namu_4858"/>
<evidence type="ECO:0000313" key="4">
    <source>
        <dbReference type="Proteomes" id="UP000002218"/>
    </source>
</evidence>
<reference evidence="3 4" key="2">
    <citation type="journal article" date="2010" name="Stand. Genomic Sci.">
        <title>Complete genome sequence of Nakamurella multipartita type strain (Y-104).</title>
        <authorList>
            <person name="Tice H."/>
            <person name="Mayilraj S."/>
            <person name="Sims D."/>
            <person name="Lapidus A."/>
            <person name="Nolan M."/>
            <person name="Lucas S."/>
            <person name="Glavina Del Rio T."/>
            <person name="Copeland A."/>
            <person name="Cheng J.F."/>
            <person name="Meincke L."/>
            <person name="Bruce D."/>
            <person name="Goodwin L."/>
            <person name="Pitluck S."/>
            <person name="Ivanova N."/>
            <person name="Mavromatis K."/>
            <person name="Ovchinnikova G."/>
            <person name="Pati A."/>
            <person name="Chen A."/>
            <person name="Palaniappan K."/>
            <person name="Land M."/>
            <person name="Hauser L."/>
            <person name="Chang Y.J."/>
            <person name="Jeffries C.D."/>
            <person name="Detter J.C."/>
            <person name="Brettin T."/>
            <person name="Rohde M."/>
            <person name="Goker M."/>
            <person name="Bristow J."/>
            <person name="Eisen J.A."/>
            <person name="Markowitz V."/>
            <person name="Hugenholtz P."/>
            <person name="Kyrpides N.C."/>
            <person name="Klenk H.P."/>
            <person name="Chen F."/>
        </authorList>
    </citation>
    <scope>NUCLEOTIDE SEQUENCE [LARGE SCALE GENOMIC DNA]</scope>
    <source>
        <strain evidence="4">ATCC 700099 / DSM 44233 / CIP 104796 / JCM 9543 / NBRC 105858 / Y-104</strain>
    </source>
</reference>
<dbReference type="InterPro" id="IPR011234">
    <property type="entry name" value="Fumarylacetoacetase-like_C"/>
</dbReference>
<dbReference type="InterPro" id="IPR036663">
    <property type="entry name" value="Fumarylacetoacetase_C_sf"/>
</dbReference>
<keyword evidence="1" id="KW-0479">Metal-binding</keyword>
<dbReference type="AlphaFoldDB" id="C8X934"/>
<dbReference type="EMBL" id="CP001737">
    <property type="protein sequence ID" value="ACV81132.1"/>
    <property type="molecule type" value="Genomic_DNA"/>
</dbReference>
<proteinExistence type="predicted"/>
<dbReference type="GO" id="GO:0016787">
    <property type="term" value="F:hydrolase activity"/>
    <property type="evidence" value="ECO:0007669"/>
    <property type="project" value="UniProtKB-KW"/>
</dbReference>
<dbReference type="Proteomes" id="UP000002218">
    <property type="component" value="Chromosome"/>
</dbReference>
<dbReference type="GO" id="GO:0046872">
    <property type="term" value="F:metal ion binding"/>
    <property type="evidence" value="ECO:0007669"/>
    <property type="project" value="UniProtKB-KW"/>
</dbReference>
<dbReference type="eggNOG" id="COG0179">
    <property type="taxonomic scope" value="Bacteria"/>
</dbReference>
<dbReference type="HOGENOM" id="CLU_028458_3_0_11"/>
<sequence length="272" mass="28377">MRFIGVRDGRPVRVARLFDDGTVADVAEVTDFYADLPAALAAAAALTGGDRARAEIVEAPAVPPSARVLCVGLNYRLHADEAGMKLPEHPAIFGRWTASLVTDGTPAPVPPGEPGWDWEVELAAVVGRPLKGASAQEALAGVFGYAAFNDLSARTHQLHSRLWTVGKNADVSGPISPITTADQAGDPGTGWRLTTVVNGEIMQDGSTADMVFGVGELLAYLSEVMTLNPGDVIATGTPDGVGFKRTPPRYLRPGDSVTVAVQGVGSVRTPVV</sequence>
<keyword evidence="4" id="KW-1185">Reference proteome</keyword>
<dbReference type="SUPFAM" id="SSF56529">
    <property type="entry name" value="FAH"/>
    <property type="match status" value="1"/>
</dbReference>
<dbReference type="PANTHER" id="PTHR11820:SF112">
    <property type="entry name" value="FUMARYLACETOACETATE HYDROLASE FAMILY PROTEIN (AFU_ORTHOLOGUE AFUA_1G02370)-RELATED"/>
    <property type="match status" value="1"/>
</dbReference>
<dbReference type="KEGG" id="nml:Namu_4858"/>
<evidence type="ECO:0000313" key="3">
    <source>
        <dbReference type="EMBL" id="ACV81132.1"/>
    </source>
</evidence>
<dbReference type="RefSeq" id="WP_015749941.1">
    <property type="nucleotide sequence ID" value="NC_013235.1"/>
</dbReference>
<keyword evidence="3" id="KW-0378">Hydrolase</keyword>
<dbReference type="OrthoDB" id="9805307at2"/>
<dbReference type="PANTHER" id="PTHR11820">
    <property type="entry name" value="ACYLPYRUVASE"/>
    <property type="match status" value="1"/>
</dbReference>
<evidence type="ECO:0000256" key="1">
    <source>
        <dbReference type="ARBA" id="ARBA00022723"/>
    </source>
</evidence>
<dbReference type="Pfam" id="PF01557">
    <property type="entry name" value="FAA_hydrolase"/>
    <property type="match status" value="1"/>
</dbReference>
<name>C8X934_NAKMY</name>
<organism evidence="3 4">
    <name type="scientific">Nakamurella multipartita (strain ATCC 700099 / DSM 44233 / CIP 104796 / JCM 9543 / NBRC 105858 / Y-104)</name>
    <name type="common">Microsphaera multipartita</name>
    <dbReference type="NCBI Taxonomy" id="479431"/>
    <lineage>
        <taxon>Bacteria</taxon>
        <taxon>Bacillati</taxon>
        <taxon>Actinomycetota</taxon>
        <taxon>Actinomycetes</taxon>
        <taxon>Nakamurellales</taxon>
        <taxon>Nakamurellaceae</taxon>
        <taxon>Nakamurella</taxon>
    </lineage>
</organism>
<feature type="domain" description="Fumarylacetoacetase-like C-terminal" evidence="2">
    <location>
        <begin position="68"/>
        <end position="272"/>
    </location>
</feature>
<protein>
    <submittedName>
        <fullName evidence="3">Fumarylacetoacetate (FAA) hydrolase</fullName>
    </submittedName>
</protein>
<gene>
    <name evidence="3" type="ordered locus">Namu_4858</name>
</gene>
<dbReference type="Gene3D" id="3.90.850.10">
    <property type="entry name" value="Fumarylacetoacetase-like, C-terminal domain"/>
    <property type="match status" value="1"/>
</dbReference>
<dbReference type="InParanoid" id="C8X934"/>
<reference evidence="4" key="1">
    <citation type="submission" date="2009-09" db="EMBL/GenBank/DDBJ databases">
        <title>The complete genome of Nakamurella multipartita DSM 44233.</title>
        <authorList>
            <consortium name="US DOE Joint Genome Institute (JGI-PGF)"/>
            <person name="Lucas S."/>
            <person name="Copeland A."/>
            <person name="Lapidus A."/>
            <person name="Glavina del Rio T."/>
            <person name="Dalin E."/>
            <person name="Tice H."/>
            <person name="Bruce D."/>
            <person name="Goodwin L."/>
            <person name="Pitluck S."/>
            <person name="Kyrpides N."/>
            <person name="Mavromatis K."/>
            <person name="Ivanova N."/>
            <person name="Ovchinnikova G."/>
            <person name="Sims D."/>
            <person name="Meincke L."/>
            <person name="Brettin T."/>
            <person name="Detter J.C."/>
            <person name="Han C."/>
            <person name="Larimer F."/>
            <person name="Land M."/>
            <person name="Hauser L."/>
            <person name="Markowitz V."/>
            <person name="Cheng J.-F."/>
            <person name="Hugenholtz P."/>
            <person name="Woyke T."/>
            <person name="Wu D."/>
            <person name="Klenk H.-P."/>
            <person name="Eisen J.A."/>
        </authorList>
    </citation>
    <scope>NUCLEOTIDE SEQUENCE [LARGE SCALE GENOMIC DNA]</scope>
    <source>
        <strain evidence="4">ATCC 700099 / DSM 44233 / CIP 104796 / JCM 9543 / NBRC 105858 / Y-104</strain>
    </source>
</reference>